<organism evidence="1 2">
    <name type="scientific">Talaromyces stipitatus (strain ATCC 10500 / CBS 375.48 / QM 6759 / NRRL 1006)</name>
    <name type="common">Penicillium stipitatum</name>
    <dbReference type="NCBI Taxonomy" id="441959"/>
    <lineage>
        <taxon>Eukaryota</taxon>
        <taxon>Fungi</taxon>
        <taxon>Dikarya</taxon>
        <taxon>Ascomycota</taxon>
        <taxon>Pezizomycotina</taxon>
        <taxon>Eurotiomycetes</taxon>
        <taxon>Eurotiomycetidae</taxon>
        <taxon>Eurotiales</taxon>
        <taxon>Trichocomaceae</taxon>
        <taxon>Talaromyces</taxon>
        <taxon>Talaromyces sect. Talaromyces</taxon>
    </lineage>
</organism>
<reference evidence="2" key="1">
    <citation type="journal article" date="2015" name="Genome Announc.">
        <title>Genome sequence of the AIDS-associated pathogen Penicillium marneffei (ATCC18224) and its near taxonomic relative Talaromyces stipitatus (ATCC10500).</title>
        <authorList>
            <person name="Nierman W.C."/>
            <person name="Fedorova-Abrams N.D."/>
            <person name="Andrianopoulos A."/>
        </authorList>
    </citation>
    <scope>NUCLEOTIDE SEQUENCE [LARGE SCALE GENOMIC DNA]</scope>
    <source>
        <strain evidence="2">ATCC 10500 / CBS 375.48 / QM 6759 / NRRL 1006</strain>
    </source>
</reference>
<protein>
    <submittedName>
        <fullName evidence="1">Uncharacterized protein</fullName>
    </submittedName>
</protein>
<dbReference type="Proteomes" id="UP000001745">
    <property type="component" value="Unassembled WGS sequence"/>
</dbReference>
<name>B8MFK6_TALSN</name>
<dbReference type="AlphaFoldDB" id="B8MFK6"/>
<dbReference type="PhylomeDB" id="B8MFK6"/>
<dbReference type="VEuPathDB" id="FungiDB:TSTA_020530"/>
<proteinExistence type="predicted"/>
<evidence type="ECO:0000313" key="1">
    <source>
        <dbReference type="EMBL" id="EED16996.1"/>
    </source>
</evidence>
<dbReference type="HOGENOM" id="CLU_145601_0_0_1"/>
<dbReference type="EMBL" id="EQ962656">
    <property type="protein sequence ID" value="EED16996.1"/>
    <property type="molecule type" value="Genomic_DNA"/>
</dbReference>
<dbReference type="OrthoDB" id="4439444at2759"/>
<dbReference type="RefSeq" id="XP_002484230.1">
    <property type="nucleotide sequence ID" value="XM_002484185.1"/>
</dbReference>
<dbReference type="GeneID" id="8108863"/>
<keyword evidence="2" id="KW-1185">Reference proteome</keyword>
<dbReference type="InParanoid" id="B8MFK6"/>
<accession>B8MFK6</accession>
<sequence>MEYNSVTDLYYGVSLKNGPITLTPNLPEPRVAKTQQTITPTTLPSLRHRDSTALMAPINFRNGHHCQACNNIHIHSSRQVALDEDIIALELAQEELKFVSQSVEQLLDVMRNGDGQQLETLFAAARSGVSQDEILAMARQFTRGKEREDPK</sequence>
<evidence type="ECO:0000313" key="2">
    <source>
        <dbReference type="Proteomes" id="UP000001745"/>
    </source>
</evidence>
<gene>
    <name evidence="1" type="ORF">TSTA_020530</name>
</gene>